<reference evidence="2 3" key="4">
    <citation type="journal article" date="2020" name="PLoS ONE">
        <title>Taxonomic classification of strain PO100/5 shows a broader geographic distribution and genetic markers of the recently described Corynebacterium silvaticum.</title>
        <authorList>
            <person name="Viana M.V.C."/>
            <person name="Profeta R."/>
            <person name="da Silva A.L."/>
            <person name="Hurtado R."/>
            <person name="Cerqueira J.C."/>
            <person name="Ribeiro B.F.S."/>
            <person name="Almeida M.O."/>
            <person name="Morais-Rodrigues F."/>
            <person name="Soares S.C."/>
            <person name="Oliveira M."/>
            <person name="Tavares L."/>
            <person name="Figueiredo H."/>
            <person name="Wattam A.R."/>
            <person name="Barh D."/>
            <person name="Ghosh P."/>
            <person name="Silva A."/>
            <person name="Azevedo V."/>
        </authorList>
    </citation>
    <scope>NUCLEOTIDE SEQUENCE [LARGE SCALE GENOMIC DNA]</scope>
    <source>
        <strain evidence="2 3">PO100/5</strain>
    </source>
</reference>
<evidence type="ECO:0000256" key="1">
    <source>
        <dbReference type="SAM" id="Phobius"/>
    </source>
</evidence>
<dbReference type="RefSeq" id="WP_087454127.1">
    <property type="nucleotide sequence ID" value="NZ_CP021417.2"/>
</dbReference>
<keyword evidence="3" id="KW-1185">Reference proteome</keyword>
<keyword evidence="1" id="KW-1133">Transmembrane helix</keyword>
<dbReference type="AlphaFoldDB" id="A0A7U5HM67"/>
<dbReference type="Proteomes" id="UP000195652">
    <property type="component" value="Chromosome"/>
</dbReference>
<accession>A0A7U5HM67</accession>
<protein>
    <submittedName>
        <fullName evidence="2">Uncharacterized protein</fullName>
    </submittedName>
</protein>
<keyword evidence="1" id="KW-0812">Transmembrane</keyword>
<dbReference type="GeneID" id="75008052"/>
<keyword evidence="1" id="KW-0472">Membrane</keyword>
<reference evidence="2 3" key="1">
    <citation type="journal article" date="2014" name="BMC Vet. Res.">
        <title>First report of Corynebacterium pseudotuberculosis from caseous lymphadenitis lesions in Black Alentejano pig (Sus scrofa domesticus).</title>
        <authorList>
            <person name="Oliveira M."/>
            <person name="Barroco C."/>
            <person name="Mottola C."/>
            <person name="Santos R."/>
            <person name="Lemsaddek A."/>
            <person name="Tavares L."/>
            <person name="Semedo-Lemsaddek T."/>
        </authorList>
    </citation>
    <scope>NUCLEOTIDE SEQUENCE [LARGE SCALE GENOMIC DNA]</scope>
    <source>
        <strain evidence="2 3">PO100/5</strain>
    </source>
</reference>
<proteinExistence type="predicted"/>
<evidence type="ECO:0000313" key="2">
    <source>
        <dbReference type="EMBL" id="ARU46318.1"/>
    </source>
</evidence>
<feature type="transmembrane region" description="Helical" evidence="1">
    <location>
        <begin position="15"/>
        <end position="34"/>
    </location>
</feature>
<reference evidence="2 3" key="3">
    <citation type="journal article" date="2020" name="Int. J. Syst. Evol. Microbiol.">
        <title>Corynebacterium silvaticum sp. nov., a unique group of NTTB corynebacteria in wild boar and roe deer.</title>
        <authorList>
            <person name="Dangel A."/>
            <person name="Berger A."/>
            <person name="Rau J."/>
            <person name="Eisenberg T."/>
            <person name="Kampfer P."/>
            <person name="Margos G."/>
            <person name="Contzen M."/>
            <person name="Busse H.J."/>
            <person name="Konrad R."/>
            <person name="Peters M."/>
            <person name="Sting R."/>
            <person name="Sing A."/>
        </authorList>
    </citation>
    <scope>NUCLEOTIDE SEQUENCE [LARGE SCALE GENOMIC DNA]</scope>
    <source>
        <strain evidence="2 3">PO100/5</strain>
    </source>
</reference>
<dbReference type="KEGG" id="csil:CBE74_07270"/>
<sequence length="174" mass="19861">MPEFAGISDAGRRPLWPYIAISFACVCLVIWLKFPGAMLSIIIIGATTFMTQHRPNTREIDSLRASIRLTLEDIQDILTQYDRFETGTDMESIADRTLYRPALLDPESSDPDIEAFHYLRKTSRRFLTRADGHLTKALAIGQLEKILEVTDRRASDFEESWIAARRAAKRLSEN</sequence>
<gene>
    <name evidence="2" type="ORF">CBE74_07270</name>
</gene>
<name>A0A7U5HM67_9CORY</name>
<dbReference type="EMBL" id="CP021417">
    <property type="protein sequence ID" value="ARU46318.1"/>
    <property type="molecule type" value="Genomic_DNA"/>
</dbReference>
<reference evidence="2 3" key="2">
    <citation type="journal article" date="2020" name="Antonie Van Leeuwenhoek">
        <title>Phylogenomic characterisation of a novel corynebacterial species pathogenic to animals.</title>
        <authorList>
            <person name="Moller J."/>
            <person name="Musella L."/>
            <person name="Melnikov V."/>
            <person name="Geissdorfer W."/>
            <person name="Burkovski A."/>
            <person name="Sangal V."/>
        </authorList>
    </citation>
    <scope>NUCLEOTIDE SEQUENCE [LARGE SCALE GENOMIC DNA]</scope>
    <source>
        <strain evidence="2 3">PO100/5</strain>
    </source>
</reference>
<organism evidence="2 3">
    <name type="scientific">Corynebacterium silvaticum</name>
    <dbReference type="NCBI Taxonomy" id="2320431"/>
    <lineage>
        <taxon>Bacteria</taxon>
        <taxon>Bacillati</taxon>
        <taxon>Actinomycetota</taxon>
        <taxon>Actinomycetes</taxon>
        <taxon>Mycobacteriales</taxon>
        <taxon>Corynebacteriaceae</taxon>
        <taxon>Corynebacterium</taxon>
    </lineage>
</organism>
<evidence type="ECO:0000313" key="3">
    <source>
        <dbReference type="Proteomes" id="UP000195652"/>
    </source>
</evidence>